<sequence>MRALYKVQSCPLCKTECPQVVYTDDHDSEFSTYNLRNMNSDRKLGIYFKSKEMHDKTLELLAFNCPDKECTSVCGGGWNELRNHVKKAHDSLLCELCTRHKKVFIHEHTLYTTKTLKRHNKEGDPDDPSFKGHPDCGFCHTRFYGLDELYDHCREAHEQCFLCQRSGIQHLYFQNYSSLVEHFNEEHFPCREQRCIDQKFVVFGSDLDLQGHMLQEHADSRSKAKGKAIQLDFNYAGSATTRQRDDEVRKSRQRSDRSDTRNTSTPAVNASDNFPALGGQRRGFGAELTDTSNPTPAELSTPAPIELTPAQDNALADAGPELMSILEKLFKSNDSFLAQFKILTASFKANTVSASVFLNEFVNLSIKNNPGVKKDLVMNEVHRAWQHLAETFPEEQPLQTSQKKSKKKGMSIEEFEAMKKSESKRTAMLRAWNDHKATMQQENDSVYVKPSNWAQPPAPKKKVIPQPRPTVNPVSPAPPTWQRPAQLSVESLTVSTPNGPQRTTQSAKNSPSLANIVKSGMANPTNEQFPSLPSSSRPVKSNNTRITATITSSKSKSWAKK</sequence>
<feature type="compositionally biased region" description="Low complexity" evidence="1">
    <location>
        <begin position="544"/>
        <end position="561"/>
    </location>
</feature>
<evidence type="ECO:0000313" key="4">
    <source>
        <dbReference type="Proteomes" id="UP001210925"/>
    </source>
</evidence>
<dbReference type="Proteomes" id="UP001210925">
    <property type="component" value="Unassembled WGS sequence"/>
</dbReference>
<feature type="region of interest" description="Disordered" evidence="1">
    <location>
        <begin position="451"/>
        <end position="561"/>
    </location>
</feature>
<name>A0AAD5UM09_9FUNG</name>
<feature type="region of interest" description="Disordered" evidence="1">
    <location>
        <begin position="240"/>
        <end position="297"/>
    </location>
</feature>
<dbReference type="GO" id="GO:0043022">
    <property type="term" value="F:ribosome binding"/>
    <property type="evidence" value="ECO:0007669"/>
    <property type="project" value="TreeGrafter"/>
</dbReference>
<feature type="domain" description="C2H2-type" evidence="2">
    <location>
        <begin position="158"/>
        <end position="187"/>
    </location>
</feature>
<comment type="caution">
    <text evidence="3">The sequence shown here is derived from an EMBL/GenBank/DDBJ whole genome shotgun (WGS) entry which is preliminary data.</text>
</comment>
<dbReference type="InterPro" id="IPR056437">
    <property type="entry name" value="Znf-C2H2_ZNF598/HEL2"/>
</dbReference>
<dbReference type="GO" id="GO:0016567">
    <property type="term" value="P:protein ubiquitination"/>
    <property type="evidence" value="ECO:0007669"/>
    <property type="project" value="TreeGrafter"/>
</dbReference>
<evidence type="ECO:0000256" key="1">
    <source>
        <dbReference type="SAM" id="MobiDB-lite"/>
    </source>
</evidence>
<dbReference type="AlphaFoldDB" id="A0AAD5UM09"/>
<proteinExistence type="predicted"/>
<reference evidence="3" key="1">
    <citation type="submission" date="2020-05" db="EMBL/GenBank/DDBJ databases">
        <title>Phylogenomic resolution of chytrid fungi.</title>
        <authorList>
            <person name="Stajich J.E."/>
            <person name="Amses K."/>
            <person name="Simmons R."/>
            <person name="Seto K."/>
            <person name="Myers J."/>
            <person name="Bonds A."/>
            <person name="Quandt C.A."/>
            <person name="Barry K."/>
            <person name="Liu P."/>
            <person name="Grigoriev I."/>
            <person name="Longcore J.E."/>
            <person name="James T.Y."/>
        </authorList>
    </citation>
    <scope>NUCLEOTIDE SEQUENCE</scope>
    <source>
        <strain evidence="3">PLAUS21</strain>
    </source>
</reference>
<feature type="compositionally biased region" description="Polar residues" evidence="1">
    <location>
        <begin position="483"/>
        <end position="513"/>
    </location>
</feature>
<evidence type="ECO:0000313" key="3">
    <source>
        <dbReference type="EMBL" id="KAJ3258451.1"/>
    </source>
</evidence>
<dbReference type="SMART" id="SM00355">
    <property type="entry name" value="ZnF_C2H2"/>
    <property type="match status" value="4"/>
</dbReference>
<dbReference type="PANTHER" id="PTHR22938:SF0">
    <property type="entry name" value="E3 UBIQUITIN-PROTEIN LIGASE ZNF598"/>
    <property type="match status" value="1"/>
</dbReference>
<dbReference type="InterPro" id="IPR044288">
    <property type="entry name" value="ZNF598/HEL2"/>
</dbReference>
<dbReference type="EMBL" id="JADGKB010000027">
    <property type="protein sequence ID" value="KAJ3258451.1"/>
    <property type="molecule type" value="Genomic_DNA"/>
</dbReference>
<accession>A0AAD5UM09</accession>
<feature type="compositionally biased region" description="Basic and acidic residues" evidence="1">
    <location>
        <begin position="242"/>
        <end position="260"/>
    </location>
</feature>
<feature type="compositionally biased region" description="Polar residues" evidence="1">
    <location>
        <begin position="522"/>
        <end position="543"/>
    </location>
</feature>
<dbReference type="GO" id="GO:0072344">
    <property type="term" value="P:rescue of stalled ribosome"/>
    <property type="evidence" value="ECO:0007669"/>
    <property type="project" value="InterPro"/>
</dbReference>
<gene>
    <name evidence="3" type="ORF">HK103_003573</name>
</gene>
<dbReference type="PANTHER" id="PTHR22938">
    <property type="entry name" value="ZINC FINGER PROTEIN 598"/>
    <property type="match status" value="1"/>
</dbReference>
<organism evidence="3 4">
    <name type="scientific">Boothiomyces macroporosus</name>
    <dbReference type="NCBI Taxonomy" id="261099"/>
    <lineage>
        <taxon>Eukaryota</taxon>
        <taxon>Fungi</taxon>
        <taxon>Fungi incertae sedis</taxon>
        <taxon>Chytridiomycota</taxon>
        <taxon>Chytridiomycota incertae sedis</taxon>
        <taxon>Chytridiomycetes</taxon>
        <taxon>Rhizophydiales</taxon>
        <taxon>Terramycetaceae</taxon>
        <taxon>Boothiomyces</taxon>
    </lineage>
</organism>
<feature type="domain" description="C2H2-type" evidence="2">
    <location>
        <begin position="188"/>
        <end position="217"/>
    </location>
</feature>
<feature type="compositionally biased region" description="Pro residues" evidence="1">
    <location>
        <begin position="466"/>
        <end position="481"/>
    </location>
</feature>
<keyword evidence="4" id="KW-1185">Reference proteome</keyword>
<evidence type="ECO:0000259" key="2">
    <source>
        <dbReference type="SMART" id="SM00355"/>
    </source>
</evidence>
<feature type="compositionally biased region" description="Polar residues" evidence="1">
    <location>
        <begin position="261"/>
        <end position="272"/>
    </location>
</feature>
<feature type="domain" description="C2H2-type" evidence="2">
    <location>
        <begin position="134"/>
        <end position="157"/>
    </location>
</feature>
<dbReference type="InterPro" id="IPR013087">
    <property type="entry name" value="Znf_C2H2_type"/>
</dbReference>
<protein>
    <recommendedName>
        <fullName evidence="2">C2H2-type domain-containing protein</fullName>
    </recommendedName>
</protein>
<dbReference type="GO" id="GO:0061630">
    <property type="term" value="F:ubiquitin protein ligase activity"/>
    <property type="evidence" value="ECO:0007669"/>
    <property type="project" value="InterPro"/>
</dbReference>
<feature type="domain" description="C2H2-type" evidence="2">
    <location>
        <begin position="63"/>
        <end position="89"/>
    </location>
</feature>
<dbReference type="Pfam" id="PF23230">
    <property type="entry name" value="zf-C2H2_13"/>
    <property type="match status" value="1"/>
</dbReference>